<gene>
    <name evidence="3" type="ORF">I8E28_11115</name>
</gene>
<dbReference type="Proteomes" id="UP000617041">
    <property type="component" value="Unassembled WGS sequence"/>
</dbReference>
<keyword evidence="4" id="KW-1185">Reference proteome</keyword>
<protein>
    <submittedName>
        <fullName evidence="3">Tripartite tricarboxylate transporter substrate binding protein</fullName>
    </submittedName>
</protein>
<proteinExistence type="inferred from homology"/>
<comment type="similarity">
    <text evidence="1">Belongs to the UPF0065 (bug) family.</text>
</comment>
<accession>A0A934PYZ1</accession>
<dbReference type="PIRSF" id="PIRSF017082">
    <property type="entry name" value="YflP"/>
    <property type="match status" value="1"/>
</dbReference>
<comment type="caution">
    <text evidence="3">The sequence shown here is derived from an EMBL/GenBank/DDBJ whole genome shotgun (WGS) entry which is preliminary data.</text>
</comment>
<dbReference type="Gene3D" id="3.40.190.150">
    <property type="entry name" value="Bordetella uptake gene, domain 1"/>
    <property type="match status" value="1"/>
</dbReference>
<dbReference type="CDD" id="cd07012">
    <property type="entry name" value="PBP2_Bug_TTT"/>
    <property type="match status" value="1"/>
</dbReference>
<dbReference type="InterPro" id="IPR005064">
    <property type="entry name" value="BUG"/>
</dbReference>
<dbReference type="Pfam" id="PF03401">
    <property type="entry name" value="TctC"/>
    <property type="match status" value="1"/>
</dbReference>
<keyword evidence="2" id="KW-0732">Signal</keyword>
<evidence type="ECO:0000256" key="1">
    <source>
        <dbReference type="ARBA" id="ARBA00006987"/>
    </source>
</evidence>
<evidence type="ECO:0000256" key="2">
    <source>
        <dbReference type="SAM" id="SignalP"/>
    </source>
</evidence>
<dbReference type="InterPro" id="IPR042100">
    <property type="entry name" value="Bug_dom1"/>
</dbReference>
<feature type="chain" id="PRO_5036828457" evidence="2">
    <location>
        <begin position="21"/>
        <end position="319"/>
    </location>
</feature>
<dbReference type="Gene3D" id="3.40.190.10">
    <property type="entry name" value="Periplasmic binding protein-like II"/>
    <property type="match status" value="1"/>
</dbReference>
<dbReference type="PANTHER" id="PTHR42928">
    <property type="entry name" value="TRICARBOXYLATE-BINDING PROTEIN"/>
    <property type="match status" value="1"/>
</dbReference>
<dbReference type="AlphaFoldDB" id="A0A934PYZ1"/>
<sequence length="319" mass="33333">MKVRWIAAFALAVTSAAASAQGFPAKPIKFVVPYLPGGTTDLVARTVGEHVSHKLGQPVVIENRPGAGGNIGMDAVAKAAPDGYTIGFGAISTNALNPHLYKKMPFDPRKDFTAISMLGYSTIVLEVGPQVPVNNVKEFIAYAKKTPGLQFGTAGAGTSMHLAGVMFSQMAGVDLTHVPYKGSVPGITDTIGGHLPAMFDNLPASLPHIQAGKLKALAVAGKRRSPSLPDVPTIAEAGLAGYEVDPWFGLYGPAGMDPKVVKVLSDAFAEALATPAVKEKLVKAGFTPQGSTAQELEKLTQAEYVRLGEVARKAQMSVD</sequence>
<dbReference type="RefSeq" id="WP_200788127.1">
    <property type="nucleotide sequence ID" value="NZ_JAEDAO010000001.1"/>
</dbReference>
<evidence type="ECO:0000313" key="4">
    <source>
        <dbReference type="Proteomes" id="UP000617041"/>
    </source>
</evidence>
<evidence type="ECO:0000313" key="3">
    <source>
        <dbReference type="EMBL" id="MBK0393140.1"/>
    </source>
</evidence>
<dbReference type="PANTHER" id="PTHR42928:SF5">
    <property type="entry name" value="BLR1237 PROTEIN"/>
    <property type="match status" value="1"/>
</dbReference>
<organism evidence="3 4">
    <name type="scientific">Ramlibacter algicola</name>
    <dbReference type="NCBI Taxonomy" id="2795217"/>
    <lineage>
        <taxon>Bacteria</taxon>
        <taxon>Pseudomonadati</taxon>
        <taxon>Pseudomonadota</taxon>
        <taxon>Betaproteobacteria</taxon>
        <taxon>Burkholderiales</taxon>
        <taxon>Comamonadaceae</taxon>
        <taxon>Ramlibacter</taxon>
    </lineage>
</organism>
<name>A0A934PYZ1_9BURK</name>
<dbReference type="EMBL" id="JAEDAO010000001">
    <property type="protein sequence ID" value="MBK0393140.1"/>
    <property type="molecule type" value="Genomic_DNA"/>
</dbReference>
<reference evidence="3" key="1">
    <citation type="submission" date="2020-12" db="EMBL/GenBank/DDBJ databases">
        <title>Ramlibacter sp. nov., isolated from a freshwater alga, Cryptomonas.</title>
        <authorList>
            <person name="Kim H.M."/>
            <person name="Jeon C.O."/>
        </authorList>
    </citation>
    <scope>NUCLEOTIDE SEQUENCE</scope>
    <source>
        <strain evidence="3">CrO1</strain>
    </source>
</reference>
<dbReference type="SUPFAM" id="SSF53850">
    <property type="entry name" value="Periplasmic binding protein-like II"/>
    <property type="match status" value="1"/>
</dbReference>
<feature type="signal peptide" evidence="2">
    <location>
        <begin position="1"/>
        <end position="20"/>
    </location>
</feature>